<dbReference type="InterPro" id="IPR051678">
    <property type="entry name" value="AGP_Transferase"/>
</dbReference>
<accession>A0ABU4TZR4</accession>
<dbReference type="Proteomes" id="UP001271792">
    <property type="component" value="Unassembled WGS sequence"/>
</dbReference>
<comment type="caution">
    <text evidence="2">The sequence shown here is derived from an EMBL/GenBank/DDBJ whole genome shotgun (WGS) entry which is preliminary data.</text>
</comment>
<reference evidence="2 3" key="1">
    <citation type="submission" date="2023-11" db="EMBL/GenBank/DDBJ databases">
        <title>Lentzea sokolovensis, sp. nov., Lentzea kristufkii, sp. nov., and Lentzea miocenensis, sp. nov., rare actinobacteria from Sokolov Coal Basin, Miocene lacustrine sediment, Czech Republic.</title>
        <authorList>
            <person name="Lara A."/>
            <person name="Kotroba L."/>
            <person name="Nouioui I."/>
            <person name="Neumann-Schaal M."/>
            <person name="Mast Y."/>
            <person name="Chronakova A."/>
        </authorList>
    </citation>
    <scope>NUCLEOTIDE SEQUENCE [LARGE SCALE GENOMIC DNA]</scope>
    <source>
        <strain evidence="2 3">BCCO 10_0798</strain>
    </source>
</reference>
<protein>
    <submittedName>
        <fullName evidence="2">Aminoglycoside phosphotransferase family protein</fullName>
        <ecNumber evidence="2">2.7.1.-</ecNumber>
    </submittedName>
</protein>
<evidence type="ECO:0000259" key="1">
    <source>
        <dbReference type="Pfam" id="PF01636"/>
    </source>
</evidence>
<dbReference type="EC" id="2.7.1.-" evidence="2"/>
<dbReference type="PANTHER" id="PTHR21310:SF40">
    <property type="entry name" value="AMINOGLYCOSIDE PHOSPHOTRANSFERASE DOMAIN-CONTAINING PROTEIN-RELATED"/>
    <property type="match status" value="1"/>
</dbReference>
<proteinExistence type="predicted"/>
<sequence length="297" mass="32878">MSIGVDQQQHRVLVEACAVAGLDPGGAEPIRLGENAIFRLPGGVVARIARPGQLAAARKEVRVARWLAEQQVPAVRAIDIANQPVLVGERAVTFWEELPAHRHGTPAEVAEAIRRLHDLPVPAEVPLDELDPFVRLAERIDTATTLPADDRTWLHSHLDDLRTGYAELPKGLPSCVVHGDAWVGNVVATARDEVVLLDLERCAVGPPEWDLISTAIKRTSFGWITTTDYQDFCRRYGHDVTTWPGFALLRDIREFRMTCYIAQRAAEHAEAQAEAQVRVDCLRGRAGPRPWAWTPAL</sequence>
<evidence type="ECO:0000313" key="3">
    <source>
        <dbReference type="Proteomes" id="UP001271792"/>
    </source>
</evidence>
<name>A0ABU4TZR4_9PSEU</name>
<dbReference type="PANTHER" id="PTHR21310">
    <property type="entry name" value="AMINOGLYCOSIDE PHOSPHOTRANSFERASE-RELATED-RELATED"/>
    <property type="match status" value="1"/>
</dbReference>
<dbReference type="RefSeq" id="WP_319987609.1">
    <property type="nucleotide sequence ID" value="NZ_JAXAVV010000017.1"/>
</dbReference>
<feature type="domain" description="Aminoglycoside phosphotransferase" evidence="1">
    <location>
        <begin position="43"/>
        <end position="248"/>
    </location>
</feature>
<dbReference type="GO" id="GO:0016740">
    <property type="term" value="F:transferase activity"/>
    <property type="evidence" value="ECO:0007669"/>
    <property type="project" value="UniProtKB-KW"/>
</dbReference>
<gene>
    <name evidence="2" type="ORF">SK571_30955</name>
</gene>
<organism evidence="2 3">
    <name type="scientific">Lentzea kristufekii</name>
    <dbReference type="NCBI Taxonomy" id="3095430"/>
    <lineage>
        <taxon>Bacteria</taxon>
        <taxon>Bacillati</taxon>
        <taxon>Actinomycetota</taxon>
        <taxon>Actinomycetes</taxon>
        <taxon>Pseudonocardiales</taxon>
        <taxon>Pseudonocardiaceae</taxon>
        <taxon>Lentzea</taxon>
    </lineage>
</organism>
<keyword evidence="2" id="KW-0808">Transferase</keyword>
<dbReference type="SUPFAM" id="SSF56112">
    <property type="entry name" value="Protein kinase-like (PK-like)"/>
    <property type="match status" value="1"/>
</dbReference>
<dbReference type="InterPro" id="IPR002575">
    <property type="entry name" value="Aminoglycoside_PTrfase"/>
</dbReference>
<dbReference type="EMBL" id="JAXAVV010000017">
    <property type="protein sequence ID" value="MDX8053810.1"/>
    <property type="molecule type" value="Genomic_DNA"/>
</dbReference>
<dbReference type="InterPro" id="IPR011009">
    <property type="entry name" value="Kinase-like_dom_sf"/>
</dbReference>
<evidence type="ECO:0000313" key="2">
    <source>
        <dbReference type="EMBL" id="MDX8053810.1"/>
    </source>
</evidence>
<dbReference type="Pfam" id="PF01636">
    <property type="entry name" value="APH"/>
    <property type="match status" value="1"/>
</dbReference>
<dbReference type="Gene3D" id="3.90.1200.10">
    <property type="match status" value="1"/>
</dbReference>
<keyword evidence="3" id="KW-1185">Reference proteome</keyword>